<evidence type="ECO:0000256" key="5">
    <source>
        <dbReference type="ARBA" id="ARBA00023211"/>
    </source>
</evidence>
<proteinExistence type="predicted"/>
<keyword evidence="3" id="KW-0479">Metal-binding</keyword>
<dbReference type="InterPro" id="IPR043461">
    <property type="entry name" value="LpxH-like"/>
</dbReference>
<dbReference type="GO" id="GO:0046872">
    <property type="term" value="F:metal ion binding"/>
    <property type="evidence" value="ECO:0007669"/>
    <property type="project" value="UniProtKB-KW"/>
</dbReference>
<dbReference type="EMBL" id="FRCP01000007">
    <property type="protein sequence ID" value="SHM20526.1"/>
    <property type="molecule type" value="Genomic_DNA"/>
</dbReference>
<keyword evidence="1" id="KW-1003">Cell membrane</keyword>
<dbReference type="STRING" id="1120996.SAMN02746066_01158"/>
<evidence type="ECO:0000256" key="3">
    <source>
        <dbReference type="ARBA" id="ARBA00022723"/>
    </source>
</evidence>
<keyword evidence="5" id="KW-0464">Manganese</keyword>
<evidence type="ECO:0000256" key="1">
    <source>
        <dbReference type="ARBA" id="ARBA00022475"/>
    </source>
</evidence>
<dbReference type="SUPFAM" id="SSF56300">
    <property type="entry name" value="Metallo-dependent phosphatases"/>
    <property type="match status" value="1"/>
</dbReference>
<dbReference type="GO" id="GO:0009245">
    <property type="term" value="P:lipid A biosynthetic process"/>
    <property type="evidence" value="ECO:0007669"/>
    <property type="project" value="TreeGrafter"/>
</dbReference>
<evidence type="ECO:0000256" key="2">
    <source>
        <dbReference type="ARBA" id="ARBA00022519"/>
    </source>
</evidence>
<sequence length="296" mass="35294">MKTNERLTEAYKHAKQMNIDETSKYIFFSDLHRGDDSISDEFARNQTLMVSALQYYYKNGYTYVEVGDGDELWEHSNFKHIRTAHTDVFTVLKEFYKDKRFIMLYGNHNIYLKSRHYVMMNYYFYYDEFTESEEELFVGLKPSEALRLSYTPTGQEILVIHGHQGDFLNDQCWFLSMIALRYFWKFMRLVGFRNPASPAKNQSKRHKIEKNFTKWIKKHNVMLICGHTHRLKFPHKDQLPYFNTGCCIHTKGITGIEIINGEIMLVQWRIHADLDGILRVKRMVIKEGLPIKDIHF</sequence>
<protein>
    <submittedName>
        <fullName evidence="7">UDP-2,3-diacylglucosamine pyrophosphatase LpxH</fullName>
    </submittedName>
</protein>
<dbReference type="Gene3D" id="3.60.21.10">
    <property type="match status" value="1"/>
</dbReference>
<name>A0A1M7GWN0_9FIRM</name>
<dbReference type="AlphaFoldDB" id="A0A1M7GWN0"/>
<evidence type="ECO:0000256" key="4">
    <source>
        <dbReference type="ARBA" id="ARBA00023136"/>
    </source>
</evidence>
<evidence type="ECO:0000313" key="8">
    <source>
        <dbReference type="Proteomes" id="UP000184038"/>
    </source>
</evidence>
<dbReference type="RefSeq" id="WP_073284416.1">
    <property type="nucleotide sequence ID" value="NZ_FRCP01000007.1"/>
</dbReference>
<keyword evidence="2" id="KW-0997">Cell inner membrane</keyword>
<dbReference type="OrthoDB" id="9773199at2"/>
<keyword evidence="8" id="KW-1185">Reference proteome</keyword>
<dbReference type="Proteomes" id="UP000184038">
    <property type="component" value="Unassembled WGS sequence"/>
</dbReference>
<dbReference type="InterPro" id="IPR004843">
    <property type="entry name" value="Calcineurin-like_PHP"/>
</dbReference>
<reference evidence="7 8" key="1">
    <citation type="submission" date="2016-11" db="EMBL/GenBank/DDBJ databases">
        <authorList>
            <person name="Jaros S."/>
            <person name="Januszkiewicz K."/>
            <person name="Wedrychowicz H."/>
        </authorList>
    </citation>
    <scope>NUCLEOTIDE SEQUENCE [LARGE SCALE GENOMIC DNA]</scope>
    <source>
        <strain evidence="7 8">DSM 15930</strain>
    </source>
</reference>
<feature type="domain" description="Calcineurin-like phosphoesterase" evidence="6">
    <location>
        <begin position="25"/>
        <end position="230"/>
    </location>
</feature>
<dbReference type="PANTHER" id="PTHR34990:SF2">
    <property type="entry name" value="BLL8164 PROTEIN"/>
    <property type="match status" value="1"/>
</dbReference>
<dbReference type="PANTHER" id="PTHR34990">
    <property type="entry name" value="UDP-2,3-DIACYLGLUCOSAMINE HYDROLASE-RELATED"/>
    <property type="match status" value="1"/>
</dbReference>
<evidence type="ECO:0000313" key="7">
    <source>
        <dbReference type="EMBL" id="SHM20526.1"/>
    </source>
</evidence>
<accession>A0A1M7GWN0</accession>
<dbReference type="GO" id="GO:0008758">
    <property type="term" value="F:UDP-2,3-diacylglucosamine hydrolase activity"/>
    <property type="evidence" value="ECO:0007669"/>
    <property type="project" value="TreeGrafter"/>
</dbReference>
<gene>
    <name evidence="7" type="ORF">SAMN02746066_01158</name>
</gene>
<keyword evidence="4" id="KW-0472">Membrane</keyword>
<organism evidence="7 8">
    <name type="scientific">Anaerosporobacter mobilis DSM 15930</name>
    <dbReference type="NCBI Taxonomy" id="1120996"/>
    <lineage>
        <taxon>Bacteria</taxon>
        <taxon>Bacillati</taxon>
        <taxon>Bacillota</taxon>
        <taxon>Clostridia</taxon>
        <taxon>Lachnospirales</taxon>
        <taxon>Lachnospiraceae</taxon>
        <taxon>Anaerosporobacter</taxon>
    </lineage>
</organism>
<dbReference type="GO" id="GO:0016020">
    <property type="term" value="C:membrane"/>
    <property type="evidence" value="ECO:0007669"/>
    <property type="project" value="GOC"/>
</dbReference>
<dbReference type="Pfam" id="PF00149">
    <property type="entry name" value="Metallophos"/>
    <property type="match status" value="1"/>
</dbReference>
<dbReference type="InterPro" id="IPR029052">
    <property type="entry name" value="Metallo-depent_PP-like"/>
</dbReference>
<evidence type="ECO:0000259" key="6">
    <source>
        <dbReference type="Pfam" id="PF00149"/>
    </source>
</evidence>